<dbReference type="InterPro" id="IPR047817">
    <property type="entry name" value="ABC2_TM_bact-type"/>
</dbReference>
<evidence type="ECO:0000256" key="6">
    <source>
        <dbReference type="ARBA" id="ARBA00022692"/>
    </source>
</evidence>
<dbReference type="PRINTS" id="PR00164">
    <property type="entry name" value="ABC2TRNSPORT"/>
</dbReference>
<organism evidence="11 12">
    <name type="scientific">Dorea longicatena</name>
    <dbReference type="NCBI Taxonomy" id="88431"/>
    <lineage>
        <taxon>Bacteria</taxon>
        <taxon>Bacillati</taxon>
        <taxon>Bacillota</taxon>
        <taxon>Clostridia</taxon>
        <taxon>Lachnospirales</taxon>
        <taxon>Lachnospiraceae</taxon>
        <taxon>Dorea</taxon>
    </lineage>
</organism>
<evidence type="ECO:0000256" key="1">
    <source>
        <dbReference type="ARBA" id="ARBA00004429"/>
    </source>
</evidence>
<feature type="transmembrane region" description="Helical" evidence="9">
    <location>
        <begin position="169"/>
        <end position="187"/>
    </location>
</feature>
<evidence type="ECO:0000256" key="5">
    <source>
        <dbReference type="ARBA" id="ARBA00022519"/>
    </source>
</evidence>
<dbReference type="PANTHER" id="PTHR30413:SF8">
    <property type="entry name" value="TRANSPORT PERMEASE PROTEIN"/>
    <property type="match status" value="1"/>
</dbReference>
<evidence type="ECO:0000259" key="10">
    <source>
        <dbReference type="PROSITE" id="PS51012"/>
    </source>
</evidence>
<dbReference type="EMBL" id="CZAY01000010">
    <property type="protein sequence ID" value="CUP62970.1"/>
    <property type="molecule type" value="Genomic_DNA"/>
</dbReference>
<dbReference type="InterPro" id="IPR000412">
    <property type="entry name" value="ABC_2_transport"/>
</dbReference>
<keyword evidence="4 9" id="KW-1003">Cell membrane</keyword>
<proteinExistence type="inferred from homology"/>
<dbReference type="AlphaFoldDB" id="A0A174PW36"/>
<sequence>MKSNEIKQYTPLLIELLKRDIKVKYRKSVLGVLWSVLNPLFMMIILSVVFSTLFKNNVENYPTYIFSGQLIYNFFSEATTSSMSAIVDNASLIKKIYVPKYLFVLARICSSMINLMATLSALFCVMLVLRIDLSYRLYEGVVALILLTLFSTGVGLILSAIAVKFRDMMHLYSVFLTALMYLCPIIYTMSFLPERVQKIVMLNPLTHFLIIFRECVLYEENISIKILGVGVLETFIMLGIGIYVFGKRQDKFIMDI</sequence>
<dbReference type="RefSeq" id="WP_055283008.1">
    <property type="nucleotide sequence ID" value="NZ_CZAY01000010.1"/>
</dbReference>
<dbReference type="PROSITE" id="PS51012">
    <property type="entry name" value="ABC_TM2"/>
    <property type="match status" value="1"/>
</dbReference>
<feature type="domain" description="ABC transmembrane type-2" evidence="10">
    <location>
        <begin position="30"/>
        <end position="248"/>
    </location>
</feature>
<evidence type="ECO:0000256" key="8">
    <source>
        <dbReference type="ARBA" id="ARBA00023136"/>
    </source>
</evidence>
<feature type="transmembrane region" description="Helical" evidence="9">
    <location>
        <begin position="101"/>
        <end position="129"/>
    </location>
</feature>
<comment type="caution">
    <text evidence="9">Lacks conserved residue(s) required for the propagation of feature annotation.</text>
</comment>
<evidence type="ECO:0000313" key="12">
    <source>
        <dbReference type="Proteomes" id="UP000095485"/>
    </source>
</evidence>
<dbReference type="PIRSF" id="PIRSF006648">
    <property type="entry name" value="DrrB"/>
    <property type="match status" value="1"/>
</dbReference>
<evidence type="ECO:0000256" key="2">
    <source>
        <dbReference type="ARBA" id="ARBA00007783"/>
    </source>
</evidence>
<evidence type="ECO:0000256" key="7">
    <source>
        <dbReference type="ARBA" id="ARBA00022989"/>
    </source>
</evidence>
<accession>A0A174PW36</accession>
<feature type="transmembrane region" description="Helical" evidence="9">
    <location>
        <begin position="29"/>
        <end position="54"/>
    </location>
</feature>
<reference evidence="11 12" key="1">
    <citation type="submission" date="2015-09" db="EMBL/GenBank/DDBJ databases">
        <authorList>
            <consortium name="Pathogen Informatics"/>
        </authorList>
    </citation>
    <scope>NUCLEOTIDE SEQUENCE [LARGE SCALE GENOMIC DNA]</scope>
    <source>
        <strain evidence="11 12">2789STDY5834914</strain>
    </source>
</reference>
<dbReference type="Pfam" id="PF01061">
    <property type="entry name" value="ABC2_membrane"/>
    <property type="match status" value="1"/>
</dbReference>
<keyword evidence="5" id="KW-0997">Cell inner membrane</keyword>
<evidence type="ECO:0000313" key="11">
    <source>
        <dbReference type="EMBL" id="CUP62970.1"/>
    </source>
</evidence>
<feature type="transmembrane region" description="Helical" evidence="9">
    <location>
        <begin position="224"/>
        <end position="246"/>
    </location>
</feature>
<dbReference type="GO" id="GO:0140359">
    <property type="term" value="F:ABC-type transporter activity"/>
    <property type="evidence" value="ECO:0007669"/>
    <property type="project" value="InterPro"/>
</dbReference>
<dbReference type="PANTHER" id="PTHR30413">
    <property type="entry name" value="INNER MEMBRANE TRANSPORT PERMEASE"/>
    <property type="match status" value="1"/>
</dbReference>
<evidence type="ECO:0000256" key="3">
    <source>
        <dbReference type="ARBA" id="ARBA00022448"/>
    </source>
</evidence>
<evidence type="ECO:0000256" key="4">
    <source>
        <dbReference type="ARBA" id="ARBA00022475"/>
    </source>
</evidence>
<keyword evidence="6 9" id="KW-0812">Transmembrane</keyword>
<keyword evidence="8 9" id="KW-0472">Membrane</keyword>
<dbReference type="InterPro" id="IPR013525">
    <property type="entry name" value="ABC2_TM"/>
</dbReference>
<keyword evidence="7 9" id="KW-1133">Transmembrane helix</keyword>
<comment type="subcellular location">
    <subcellularLocation>
        <location evidence="1">Cell inner membrane</location>
        <topology evidence="1">Multi-pass membrane protein</topology>
    </subcellularLocation>
    <subcellularLocation>
        <location evidence="9">Cell membrane</location>
        <topology evidence="9">Multi-pass membrane protein</topology>
    </subcellularLocation>
</comment>
<gene>
    <name evidence="11" type="primary">kpsM_2</name>
    <name evidence="11" type="ORF">ERS852526_01594</name>
</gene>
<dbReference type="OrthoDB" id="9786910at2"/>
<dbReference type="GO" id="GO:0015920">
    <property type="term" value="P:lipopolysaccharide transport"/>
    <property type="evidence" value="ECO:0007669"/>
    <property type="project" value="TreeGrafter"/>
</dbReference>
<protein>
    <recommendedName>
        <fullName evidence="9">Transport permease protein</fullName>
    </recommendedName>
</protein>
<dbReference type="Proteomes" id="UP000095485">
    <property type="component" value="Unassembled WGS sequence"/>
</dbReference>
<feature type="transmembrane region" description="Helical" evidence="9">
    <location>
        <begin position="141"/>
        <end position="163"/>
    </location>
</feature>
<name>A0A174PW36_9FIRM</name>
<keyword evidence="3 9" id="KW-0813">Transport</keyword>
<dbReference type="GO" id="GO:0043190">
    <property type="term" value="C:ATP-binding cassette (ABC) transporter complex"/>
    <property type="evidence" value="ECO:0007669"/>
    <property type="project" value="InterPro"/>
</dbReference>
<evidence type="ECO:0000256" key="9">
    <source>
        <dbReference type="RuleBase" id="RU361157"/>
    </source>
</evidence>
<dbReference type="GeneID" id="96228888"/>
<comment type="similarity">
    <text evidence="2 9">Belongs to the ABC-2 integral membrane protein family.</text>
</comment>